<proteinExistence type="predicted"/>
<dbReference type="Proteomes" id="UP000253104">
    <property type="component" value="Chromosome mHSR5_C"/>
</dbReference>
<organism evidence="1 2">
    <name type="scientific">Burkholderia pyrrocinia</name>
    <name type="common">Pseudomonas pyrrocinia</name>
    <dbReference type="NCBI Taxonomy" id="60550"/>
    <lineage>
        <taxon>Bacteria</taxon>
        <taxon>Pseudomonadati</taxon>
        <taxon>Pseudomonadota</taxon>
        <taxon>Betaproteobacteria</taxon>
        <taxon>Burkholderiales</taxon>
        <taxon>Burkholderiaceae</taxon>
        <taxon>Burkholderia</taxon>
        <taxon>Burkholderia cepacia complex</taxon>
    </lineage>
</organism>
<sequence>MRSRRDFTQSAVIALGLKGLHDLQHMTYVHAFDDGTRIDFGRACSAEFHYRQIRDDLKLKPIEKRLHRNYLCLVLLLSFIYPPGQPGGLSPASQDIN</sequence>
<accession>A0A2Z5NCH9</accession>
<gene>
    <name evidence="1" type="ORF">CUJ89_36470</name>
</gene>
<protein>
    <submittedName>
        <fullName evidence="1">Uncharacterized protein</fullName>
    </submittedName>
</protein>
<evidence type="ECO:0000313" key="2">
    <source>
        <dbReference type="Proteomes" id="UP000253104"/>
    </source>
</evidence>
<dbReference type="EMBL" id="CP024904">
    <property type="protein sequence ID" value="AXF25897.1"/>
    <property type="molecule type" value="Genomic_DNA"/>
</dbReference>
<dbReference type="AlphaFoldDB" id="A0A2Z5NCH9"/>
<evidence type="ECO:0000313" key="1">
    <source>
        <dbReference type="EMBL" id="AXF25897.1"/>
    </source>
</evidence>
<reference evidence="1 2" key="1">
    <citation type="journal article" date="2018" name="ISME J.">
        <title>Involvement of Burkholderiaceae and sulfurous volatiles in disease-suppressive soils.</title>
        <authorList>
            <person name="Carrion V.J."/>
            <person name="Cordovez V."/>
            <person name="Tyc O."/>
            <person name="Etalo D.W."/>
            <person name="de Bruijn I."/>
            <person name="de Jager V.C."/>
            <person name="Medema M.H."/>
            <person name="Eberl L."/>
            <person name="Raaijmakers J.M."/>
        </authorList>
    </citation>
    <scope>NUCLEOTIDE SEQUENCE [LARGE SCALE GENOMIC DNA]</scope>
    <source>
        <strain evidence="2">mHSR5</strain>
    </source>
</reference>
<name>A0A2Z5NCH9_BURPY</name>